<proteinExistence type="predicted"/>
<dbReference type="EMBL" id="KV878252">
    <property type="protein sequence ID" value="OJZ81113.1"/>
    <property type="molecule type" value="Genomic_DNA"/>
</dbReference>
<sequence length="472" mass="54492">MKGSTPRHKLHETIADPAAQRNVLDPHDCKFGACQSFHLKRWWEEEALKSIPSLLVHDLGRLIRYNLFSNSDAAIIALWSQEDETIDRFLAEIWPSRPPPSWSAFPREQKISTLINMLHSDQQSPSRWVSLFWDIAEMSDPLDIARKLDAESETSFKQIPFEEWVRHLLGYHALAVQRFMQQHTMLGDHILRHLGAHPIERETYAAVERHLRQRSPFVHYVIQQVLLGNRPRFQQRQVCPPPDVPGFHLLARPIQLLFSTRQKGLTTTLKILDVLSARFEKSHSSASIIDWTRPLDTSMLYLSETLLSDSTDTLVKTLTDADIINFDAFSPADLLHHPTRVRYIESKWHALRDAVSECCAAVPDQVARILEATRALHIGRNYHSSTALLHGLRAYLVSNYVRIVEEPHQNFMSIIEMVHIVDSSNNFATYRRMFEEMPGIPFLLPHCREVDERGWPAVQEFSICFSACKLHR</sequence>
<dbReference type="GO" id="GO:0007264">
    <property type="term" value="P:small GTPase-mediated signal transduction"/>
    <property type="evidence" value="ECO:0007669"/>
    <property type="project" value="InterPro"/>
</dbReference>
<evidence type="ECO:0000313" key="2">
    <source>
        <dbReference type="EMBL" id="OJZ81113.1"/>
    </source>
</evidence>
<accession>A0A1M3T336</accession>
<dbReference type="Gene3D" id="1.10.840.10">
    <property type="entry name" value="Ras guanine-nucleotide exchange factors catalytic domain"/>
    <property type="match status" value="1"/>
</dbReference>
<dbReference type="InterPro" id="IPR001895">
    <property type="entry name" value="RASGEF_cat_dom"/>
</dbReference>
<dbReference type="Proteomes" id="UP000184063">
    <property type="component" value="Unassembled WGS sequence"/>
</dbReference>
<name>A0A1M3T336_ASPLC</name>
<dbReference type="Pfam" id="PF00617">
    <property type="entry name" value="RasGEF"/>
    <property type="match status" value="1"/>
</dbReference>
<dbReference type="GO" id="GO:0005085">
    <property type="term" value="F:guanyl-nucleotide exchange factor activity"/>
    <property type="evidence" value="ECO:0007669"/>
    <property type="project" value="InterPro"/>
</dbReference>
<organism evidence="2 3">
    <name type="scientific">Aspergillus luchuensis (strain CBS 106.47)</name>
    <dbReference type="NCBI Taxonomy" id="1137211"/>
    <lineage>
        <taxon>Eukaryota</taxon>
        <taxon>Fungi</taxon>
        <taxon>Dikarya</taxon>
        <taxon>Ascomycota</taxon>
        <taxon>Pezizomycotina</taxon>
        <taxon>Eurotiomycetes</taxon>
        <taxon>Eurotiomycetidae</taxon>
        <taxon>Eurotiales</taxon>
        <taxon>Aspergillaceae</taxon>
        <taxon>Aspergillus</taxon>
        <taxon>Aspergillus subgen. Circumdati</taxon>
    </lineage>
</organism>
<evidence type="ECO:0000259" key="1">
    <source>
        <dbReference type="Pfam" id="PF00617"/>
    </source>
</evidence>
<evidence type="ECO:0000313" key="3">
    <source>
        <dbReference type="Proteomes" id="UP000184063"/>
    </source>
</evidence>
<dbReference type="VEuPathDB" id="FungiDB:ASPFODRAFT_401775"/>
<protein>
    <recommendedName>
        <fullName evidence="1">Ras-GEF domain-containing protein</fullName>
    </recommendedName>
</protein>
<dbReference type="AlphaFoldDB" id="A0A1M3T336"/>
<reference evidence="3" key="1">
    <citation type="journal article" date="2017" name="Genome Biol.">
        <title>Comparative genomics reveals high biological diversity and specific adaptations in the industrially and medically important fungal genus Aspergillus.</title>
        <authorList>
            <person name="de Vries R.P."/>
            <person name="Riley R."/>
            <person name="Wiebenga A."/>
            <person name="Aguilar-Osorio G."/>
            <person name="Amillis S."/>
            <person name="Uchima C.A."/>
            <person name="Anderluh G."/>
            <person name="Asadollahi M."/>
            <person name="Askin M."/>
            <person name="Barry K."/>
            <person name="Battaglia E."/>
            <person name="Bayram O."/>
            <person name="Benocci T."/>
            <person name="Braus-Stromeyer S.A."/>
            <person name="Caldana C."/>
            <person name="Canovas D."/>
            <person name="Cerqueira G.C."/>
            <person name="Chen F."/>
            <person name="Chen W."/>
            <person name="Choi C."/>
            <person name="Clum A."/>
            <person name="Dos Santos R.A."/>
            <person name="Damasio A.R."/>
            <person name="Diallinas G."/>
            <person name="Emri T."/>
            <person name="Fekete E."/>
            <person name="Flipphi M."/>
            <person name="Freyberg S."/>
            <person name="Gallo A."/>
            <person name="Gournas C."/>
            <person name="Habgood R."/>
            <person name="Hainaut M."/>
            <person name="Harispe M.L."/>
            <person name="Henrissat B."/>
            <person name="Hilden K.S."/>
            <person name="Hope R."/>
            <person name="Hossain A."/>
            <person name="Karabika E."/>
            <person name="Karaffa L."/>
            <person name="Karanyi Z."/>
            <person name="Krasevec N."/>
            <person name="Kuo A."/>
            <person name="Kusch H."/>
            <person name="LaButti K."/>
            <person name="Lagendijk E.L."/>
            <person name="Lapidus A."/>
            <person name="Levasseur A."/>
            <person name="Lindquist E."/>
            <person name="Lipzen A."/>
            <person name="Logrieco A.F."/>
            <person name="MacCabe A."/>
            <person name="Maekelae M.R."/>
            <person name="Malavazi I."/>
            <person name="Melin P."/>
            <person name="Meyer V."/>
            <person name="Mielnichuk N."/>
            <person name="Miskei M."/>
            <person name="Molnar A.P."/>
            <person name="Mule G."/>
            <person name="Ngan C.Y."/>
            <person name="Orejas M."/>
            <person name="Orosz E."/>
            <person name="Ouedraogo J.P."/>
            <person name="Overkamp K.M."/>
            <person name="Park H.-S."/>
            <person name="Perrone G."/>
            <person name="Piumi F."/>
            <person name="Punt P.J."/>
            <person name="Ram A.F."/>
            <person name="Ramon A."/>
            <person name="Rauscher S."/>
            <person name="Record E."/>
            <person name="Riano-Pachon D.M."/>
            <person name="Robert V."/>
            <person name="Roehrig J."/>
            <person name="Ruller R."/>
            <person name="Salamov A."/>
            <person name="Salih N.S."/>
            <person name="Samson R.A."/>
            <person name="Sandor E."/>
            <person name="Sanguinetti M."/>
            <person name="Schuetze T."/>
            <person name="Sepcic K."/>
            <person name="Shelest E."/>
            <person name="Sherlock G."/>
            <person name="Sophianopoulou V."/>
            <person name="Squina F.M."/>
            <person name="Sun H."/>
            <person name="Susca A."/>
            <person name="Todd R.B."/>
            <person name="Tsang A."/>
            <person name="Unkles S.E."/>
            <person name="van de Wiele N."/>
            <person name="van Rossen-Uffink D."/>
            <person name="Oliveira J.V."/>
            <person name="Vesth T.C."/>
            <person name="Visser J."/>
            <person name="Yu J.-H."/>
            <person name="Zhou M."/>
            <person name="Andersen M.R."/>
            <person name="Archer D.B."/>
            <person name="Baker S.E."/>
            <person name="Benoit I."/>
            <person name="Brakhage A.A."/>
            <person name="Braus G.H."/>
            <person name="Fischer R."/>
            <person name="Frisvad J.C."/>
            <person name="Goldman G.H."/>
            <person name="Houbraken J."/>
            <person name="Oakley B."/>
            <person name="Pocsi I."/>
            <person name="Scazzocchio C."/>
            <person name="Seiboth B."/>
            <person name="vanKuyk P.A."/>
            <person name="Wortman J."/>
            <person name="Dyer P.S."/>
            <person name="Grigoriev I.V."/>
        </authorList>
    </citation>
    <scope>NUCLEOTIDE SEQUENCE [LARGE SCALE GENOMIC DNA]</scope>
    <source>
        <strain evidence="3">CBS 106.47</strain>
    </source>
</reference>
<gene>
    <name evidence="2" type="ORF">ASPFODRAFT_401775</name>
</gene>
<dbReference type="InterPro" id="IPR036964">
    <property type="entry name" value="RASGEF_cat_dom_sf"/>
</dbReference>
<feature type="domain" description="Ras-GEF" evidence="1">
    <location>
        <begin position="366"/>
        <end position="446"/>
    </location>
</feature>